<dbReference type="RefSeq" id="WP_155587483.1">
    <property type="nucleotide sequence ID" value="NZ_WFKQ01000008.1"/>
</dbReference>
<evidence type="ECO:0000313" key="3">
    <source>
        <dbReference type="Proteomes" id="UP000442109"/>
    </source>
</evidence>
<evidence type="ECO:0000256" key="1">
    <source>
        <dbReference type="SAM" id="MobiDB-lite"/>
    </source>
</evidence>
<reference evidence="2 3" key="1">
    <citation type="journal article" date="2019" name="PLoS ONE">
        <title>Pup mortality in New Zealand sea lions (Phocarctos hookeri) at Enderby Island, Auckland Islands, 2013-18.</title>
        <authorList>
            <person name="Michael S.A."/>
            <person name="Hayman D.T.S."/>
            <person name="Gray R."/>
            <person name="Zhang J."/>
            <person name="Rogers L."/>
            <person name="Roe W.D."/>
        </authorList>
    </citation>
    <scope>NUCLEOTIDE SEQUENCE [LARGE SCALE GENOMIC DNA]</scope>
    <source>
        <strain evidence="2 3">SM868</strain>
    </source>
</reference>
<comment type="caution">
    <text evidence="2">The sequence shown here is derived from an EMBL/GenBank/DDBJ whole genome shotgun (WGS) entry which is preliminary data.</text>
</comment>
<dbReference type="AlphaFoldDB" id="A0A844M2B6"/>
<feature type="compositionally biased region" description="Polar residues" evidence="1">
    <location>
        <begin position="1"/>
        <end position="19"/>
    </location>
</feature>
<dbReference type="Proteomes" id="UP000442109">
    <property type="component" value="Unassembled WGS sequence"/>
</dbReference>
<gene>
    <name evidence="2" type="ORF">GB996_09090</name>
</gene>
<proteinExistence type="predicted"/>
<organism evidence="2 3">
    <name type="scientific">Psychrobacter sanguinis</name>
    <dbReference type="NCBI Taxonomy" id="861445"/>
    <lineage>
        <taxon>Bacteria</taxon>
        <taxon>Pseudomonadati</taxon>
        <taxon>Pseudomonadota</taxon>
        <taxon>Gammaproteobacteria</taxon>
        <taxon>Moraxellales</taxon>
        <taxon>Moraxellaceae</taxon>
        <taxon>Psychrobacter</taxon>
    </lineage>
</organism>
<feature type="region of interest" description="Disordered" evidence="1">
    <location>
        <begin position="1"/>
        <end position="29"/>
    </location>
</feature>
<name>A0A844M2B6_9GAMM</name>
<protein>
    <submittedName>
        <fullName evidence="2">Uncharacterized protein</fullName>
    </submittedName>
</protein>
<accession>A0A844M2B6</accession>
<evidence type="ECO:0000313" key="2">
    <source>
        <dbReference type="EMBL" id="MUG32953.1"/>
    </source>
</evidence>
<sequence length="344" mass="39113">MPQSSVTITVQKASGAEANNESKQEAKQAPVIADDEQLGVADAVIKPPASKAELLALYQVDALPINNAIQPKELEKVAQLRVELYQQQLKRTEFFYTVKPELRPTYMVQALKPQFIEYQQFQMARALDQRGLIDLDKTDMMWQQLHIVDDLIADIVYSMPAQNPVGWQLTSVNKNHLKLPTVGRLRDNDSVADQGSLNSYVLSHFGVMSYTYDRAYFIGHVLGYLFCCYYLAHLSIAYGVTPLPSDTIADYDYASLDTAKLVRLLHSIDVHCKRRIYQLAVLCARLSCYQLDKYIEKMLIAEVNEFDKKQQIDHLDLLLSRGIMPEMPDRVILKDFPGSFGKKD</sequence>
<dbReference type="EMBL" id="WFKQ01000008">
    <property type="protein sequence ID" value="MUG32953.1"/>
    <property type="molecule type" value="Genomic_DNA"/>
</dbReference>
<keyword evidence="3" id="KW-1185">Reference proteome</keyword>
<dbReference type="OrthoDB" id="6660381at2"/>